<evidence type="ECO:0000256" key="1">
    <source>
        <dbReference type="ARBA" id="ARBA00001936"/>
    </source>
</evidence>
<organism evidence="15 16">
    <name type="scientific">Bauldia litoralis</name>
    <dbReference type="NCBI Taxonomy" id="665467"/>
    <lineage>
        <taxon>Bacteria</taxon>
        <taxon>Pseudomonadati</taxon>
        <taxon>Pseudomonadota</taxon>
        <taxon>Alphaproteobacteria</taxon>
        <taxon>Hyphomicrobiales</taxon>
        <taxon>Kaistiaceae</taxon>
        <taxon>Bauldia</taxon>
    </lineage>
</organism>
<evidence type="ECO:0000256" key="7">
    <source>
        <dbReference type="ARBA" id="ARBA00023002"/>
    </source>
</evidence>
<dbReference type="RefSeq" id="WP_090879206.1">
    <property type="nucleotide sequence ID" value="NZ_FMXQ01000009.1"/>
</dbReference>
<evidence type="ECO:0000313" key="16">
    <source>
        <dbReference type="Proteomes" id="UP000199071"/>
    </source>
</evidence>
<evidence type="ECO:0000256" key="8">
    <source>
        <dbReference type="ARBA" id="ARBA00023268"/>
    </source>
</evidence>
<dbReference type="InterPro" id="IPR042113">
    <property type="entry name" value="P_AcTrfase_dom1"/>
</dbReference>
<feature type="domain" description="Malic enzyme NAD-binding" evidence="13">
    <location>
        <begin position="173"/>
        <end position="410"/>
    </location>
</feature>
<dbReference type="SUPFAM" id="SSF53659">
    <property type="entry name" value="Isocitrate/Isopropylmalate dehydrogenase-like"/>
    <property type="match status" value="1"/>
</dbReference>
<evidence type="ECO:0000256" key="10">
    <source>
        <dbReference type="PIRSR" id="PIRSR036684-2"/>
    </source>
</evidence>
<dbReference type="GO" id="GO:0016746">
    <property type="term" value="F:acyltransferase activity"/>
    <property type="evidence" value="ECO:0007669"/>
    <property type="project" value="InterPro"/>
</dbReference>
<dbReference type="FunFam" id="3.40.50.720:FF:000095">
    <property type="entry name" value="NADP-dependent malic enzyme"/>
    <property type="match status" value="1"/>
</dbReference>
<dbReference type="GO" id="GO:0004470">
    <property type="term" value="F:malic enzyme activity"/>
    <property type="evidence" value="ECO:0007669"/>
    <property type="project" value="InterPro"/>
</dbReference>
<evidence type="ECO:0000256" key="6">
    <source>
        <dbReference type="ARBA" id="ARBA00022723"/>
    </source>
</evidence>
<evidence type="ECO:0000313" key="15">
    <source>
        <dbReference type="EMBL" id="SDB50785.1"/>
    </source>
</evidence>
<dbReference type="SUPFAM" id="SSF51735">
    <property type="entry name" value="NAD(P)-binding Rossmann-fold domains"/>
    <property type="match status" value="1"/>
</dbReference>
<dbReference type="AlphaFoldDB" id="A0A1G6E1C1"/>
<dbReference type="OrthoDB" id="9805787at2"/>
<dbReference type="SMART" id="SM00919">
    <property type="entry name" value="Malic_M"/>
    <property type="match status" value="1"/>
</dbReference>
<dbReference type="InterPro" id="IPR012188">
    <property type="entry name" value="ME_PTA"/>
</dbReference>
<name>A0A1G6E1C1_9HYPH</name>
<proteinExistence type="inferred from homology"/>
<dbReference type="InterPro" id="IPR051674">
    <property type="entry name" value="Malate_Decarboxylase"/>
</dbReference>
<keyword evidence="7" id="KW-0560">Oxidoreductase</keyword>
<protein>
    <submittedName>
        <fullName evidence="15">Allosteric NADP-dependent malic enzyme</fullName>
    </submittedName>
</protein>
<dbReference type="InterPro" id="IPR002505">
    <property type="entry name" value="PTA_PTB"/>
</dbReference>
<dbReference type="PIRSF" id="PIRSF036684">
    <property type="entry name" value="ME_PTA"/>
    <property type="match status" value="1"/>
</dbReference>
<dbReference type="GO" id="GO:0046872">
    <property type="term" value="F:metal ion binding"/>
    <property type="evidence" value="ECO:0007669"/>
    <property type="project" value="UniProtKB-KW"/>
</dbReference>
<dbReference type="Gene3D" id="3.40.50.10380">
    <property type="entry name" value="Malic enzyme, N-terminal domain"/>
    <property type="match status" value="1"/>
</dbReference>
<feature type="binding site" evidence="11">
    <location>
        <position position="297"/>
    </location>
    <ligand>
        <name>a divalent metal cation</name>
        <dbReference type="ChEBI" id="CHEBI:60240"/>
    </ligand>
</feature>
<dbReference type="Gene3D" id="3.40.50.10750">
    <property type="entry name" value="Isocitrate/Isopropylmalate dehydrogenase-like"/>
    <property type="match status" value="1"/>
</dbReference>
<dbReference type="GO" id="GO:0051287">
    <property type="term" value="F:NAD binding"/>
    <property type="evidence" value="ECO:0007669"/>
    <property type="project" value="InterPro"/>
</dbReference>
<evidence type="ECO:0000259" key="13">
    <source>
        <dbReference type="SMART" id="SM00919"/>
    </source>
</evidence>
<keyword evidence="16" id="KW-1185">Reference proteome</keyword>
<evidence type="ECO:0000256" key="4">
    <source>
        <dbReference type="ARBA" id="ARBA00008756"/>
    </source>
</evidence>
<dbReference type="PROSITE" id="PS00331">
    <property type="entry name" value="MALIC_ENZYMES"/>
    <property type="match status" value="1"/>
</dbReference>
<dbReference type="InterPro" id="IPR046346">
    <property type="entry name" value="Aminoacid_DH-like_N_sf"/>
</dbReference>
<feature type="active site" description="Proton acceptor" evidence="9">
    <location>
        <position position="104"/>
    </location>
</feature>
<keyword evidence="11" id="KW-0521">NADP</keyword>
<dbReference type="SMART" id="SM01274">
    <property type="entry name" value="malic"/>
    <property type="match status" value="1"/>
</dbReference>
<evidence type="ECO:0000256" key="5">
    <source>
        <dbReference type="ARBA" id="ARBA00011823"/>
    </source>
</evidence>
<dbReference type="PANTHER" id="PTHR43237:SF4">
    <property type="entry name" value="NADP-DEPENDENT MALIC ENZYME"/>
    <property type="match status" value="1"/>
</dbReference>
<dbReference type="InterPro" id="IPR045213">
    <property type="entry name" value="Malic_NAD-bd_bact_type"/>
</dbReference>
<evidence type="ECO:0000256" key="11">
    <source>
        <dbReference type="PIRSR" id="PIRSR036684-3"/>
    </source>
</evidence>
<dbReference type="SUPFAM" id="SSF53223">
    <property type="entry name" value="Aminoacid dehydrogenase-like, N-terminal domain"/>
    <property type="match status" value="1"/>
</dbReference>
<feature type="binding site" evidence="10">
    <location>
        <position position="147"/>
    </location>
    <ligand>
        <name>a divalent metal cation</name>
        <dbReference type="ChEBI" id="CHEBI:60240"/>
    </ligand>
</feature>
<dbReference type="STRING" id="665467.SAMN02982931_03984"/>
<evidence type="ECO:0000259" key="14">
    <source>
        <dbReference type="SMART" id="SM01274"/>
    </source>
</evidence>
<dbReference type="FunFam" id="3.40.50.10380:FF:000003">
    <property type="entry name" value="NADP-dependent malic enzyme"/>
    <property type="match status" value="1"/>
</dbReference>
<comment type="similarity">
    <text evidence="3">In the N-terminal section; belongs to the malic enzymes family.</text>
</comment>
<dbReference type="InterPro" id="IPR015884">
    <property type="entry name" value="Malic_enzyme_CS"/>
</dbReference>
<comment type="cofactor">
    <cofactor evidence="2">
        <name>Mg(2+)</name>
        <dbReference type="ChEBI" id="CHEBI:18420"/>
    </cofactor>
</comment>
<dbReference type="Pfam" id="PF01515">
    <property type="entry name" value="PTA_PTB"/>
    <property type="match status" value="1"/>
</dbReference>
<dbReference type="GO" id="GO:0016616">
    <property type="term" value="F:oxidoreductase activity, acting on the CH-OH group of donors, NAD or NADP as acceptor"/>
    <property type="evidence" value="ECO:0007669"/>
    <property type="project" value="InterPro"/>
</dbReference>
<dbReference type="Gene3D" id="3.40.50.720">
    <property type="entry name" value="NAD(P)-binding Rossmann-like Domain"/>
    <property type="match status" value="1"/>
</dbReference>
<feature type="binding site" evidence="10">
    <location>
        <position position="146"/>
    </location>
    <ligand>
        <name>a divalent metal cation</name>
        <dbReference type="ChEBI" id="CHEBI:60240"/>
    </ligand>
</feature>
<dbReference type="InterPro" id="IPR012302">
    <property type="entry name" value="Malic_NAD-bd"/>
</dbReference>
<sequence>MAEGNAPVKSGPSVTDQEALDFHSRGRPGKLEINATKPMATQRDLSLAYSPGVAVPVKAIAEDPAKAFDYTTRGNLVAVISNGTAILGLGNLGALASKPVMEGKAVLFKRFADVDSIDLEIDTEDVDAFVNAVRYLGPSFGGINLEDIKAPDCFIIESRLRELMDIPVFHDDQHGTAIIATAGLINALDLTGRDMATTRLVCNGAGSAGIACVELVKALGMPAENVILCDTKGPIYKGREEGMNQWKSAHATDTEARTLAEALDGADVLFGLSAKGAITADMVRSMAANPIIFAMANPDPEITPEEVAQIRDDAIMATGRSDYPNQVNNVLGFPYIFRGALDVRATTINEDMKIAAAQALAALAREDVPDEVAAAYQGFRPKYGPTYIIPVPFDPRLISEIPAAVAKAAVDSGVARREITDYAAYKLELSARRDPIVGTLQSIYQRVRRSPKRVVFAEGEEEQMIRAAASFVHNRLGTAILIGREDIVRGTAERAGIDISDGIEIYNARVSRRNADYADYLYSRLQRRGFLFRDCQRLANTDRNAFGACMVALGDADAMVSGVTRNYATVLDDVRQAIDPKPGHRIIGVSIVLARGRTVLVADTAVHEMPSAEELAEIAEEAAGVSRRLGYEPRVAFLAYSTFGQPEGERARKVRDAVRILDGKRVDFEYDGEMAADVALSQSAMAPYPFCRLSGPANVLVMPAWHSASISTKLLQELGGSTVIGPLLVGFDKPVQIVPLGARDSDIVNMAALAAFKLGG</sequence>
<dbReference type="EMBL" id="FMXQ01000009">
    <property type="protein sequence ID" value="SDB50785.1"/>
    <property type="molecule type" value="Genomic_DNA"/>
</dbReference>
<gene>
    <name evidence="15" type="ORF">SAMN02982931_03984</name>
</gene>
<dbReference type="CDD" id="cd05311">
    <property type="entry name" value="NAD_bind_2_malic_enz"/>
    <property type="match status" value="1"/>
</dbReference>
<dbReference type="Proteomes" id="UP000199071">
    <property type="component" value="Unassembled WGS sequence"/>
</dbReference>
<dbReference type="InterPro" id="IPR012301">
    <property type="entry name" value="Malic_N_dom"/>
</dbReference>
<dbReference type="GO" id="GO:0006108">
    <property type="term" value="P:malate metabolic process"/>
    <property type="evidence" value="ECO:0007669"/>
    <property type="project" value="InterPro"/>
</dbReference>
<dbReference type="InterPro" id="IPR037062">
    <property type="entry name" value="Malic_N_dom_sf"/>
</dbReference>
<feature type="binding site" evidence="11">
    <location>
        <begin position="86"/>
        <end position="93"/>
    </location>
    <ligand>
        <name>NADP(+)</name>
        <dbReference type="ChEBI" id="CHEBI:58349"/>
    </ligand>
</feature>
<dbReference type="Gene3D" id="3.40.50.10950">
    <property type="match status" value="1"/>
</dbReference>
<feature type="binding site" evidence="11">
    <location>
        <position position="172"/>
    </location>
    <ligand>
        <name>a divalent metal cation</name>
        <dbReference type="ChEBI" id="CHEBI:60240"/>
    </ligand>
</feature>
<dbReference type="Pfam" id="PF03949">
    <property type="entry name" value="Malic_M"/>
    <property type="match status" value="1"/>
</dbReference>
<evidence type="ECO:0000256" key="3">
    <source>
        <dbReference type="ARBA" id="ARBA00007686"/>
    </source>
</evidence>
<keyword evidence="6 10" id="KW-0479">Metal-binding</keyword>
<keyword evidence="8" id="KW-0511">Multifunctional enzyme</keyword>
<dbReference type="PANTHER" id="PTHR43237">
    <property type="entry name" value="NADP-DEPENDENT MALIC ENZYME"/>
    <property type="match status" value="1"/>
</dbReference>
<dbReference type="InterPro" id="IPR042112">
    <property type="entry name" value="P_AcTrfase_dom2"/>
</dbReference>
<dbReference type="InterPro" id="IPR036291">
    <property type="entry name" value="NAD(P)-bd_dom_sf"/>
</dbReference>
<accession>A0A1G6E1C1</accession>
<evidence type="ECO:0000256" key="12">
    <source>
        <dbReference type="SAM" id="MobiDB-lite"/>
    </source>
</evidence>
<comment type="cofactor">
    <cofactor evidence="1">
        <name>Mn(2+)</name>
        <dbReference type="ChEBI" id="CHEBI:29035"/>
    </cofactor>
</comment>
<feature type="domain" description="Malic enzyme N-terminal" evidence="14">
    <location>
        <begin position="28"/>
        <end position="161"/>
    </location>
</feature>
<evidence type="ECO:0000256" key="9">
    <source>
        <dbReference type="PIRSR" id="PIRSR036684-1"/>
    </source>
</evidence>
<feature type="region of interest" description="Disordered" evidence="12">
    <location>
        <begin position="1"/>
        <end position="36"/>
    </location>
</feature>
<dbReference type="Pfam" id="PF00390">
    <property type="entry name" value="malic"/>
    <property type="match status" value="1"/>
</dbReference>
<comment type="subunit">
    <text evidence="5">Homooctamer.</text>
</comment>
<reference evidence="15 16" key="1">
    <citation type="submission" date="2016-10" db="EMBL/GenBank/DDBJ databases">
        <authorList>
            <person name="de Groot N.N."/>
        </authorList>
    </citation>
    <scope>NUCLEOTIDE SEQUENCE [LARGE SCALE GENOMIC DNA]</scope>
    <source>
        <strain evidence="15 16">ATCC 35022</strain>
    </source>
</reference>
<evidence type="ECO:0000256" key="2">
    <source>
        <dbReference type="ARBA" id="ARBA00001946"/>
    </source>
</evidence>
<comment type="similarity">
    <text evidence="4">In the C-terminal section; belongs to the phosphate acetyltransferase and butyryltransferase family.</text>
</comment>